<protein>
    <recommendedName>
        <fullName evidence="1">Amidohydrolase-related domain-containing protein</fullName>
    </recommendedName>
</protein>
<dbReference type="EMBL" id="JACHVQ010000001">
    <property type="protein sequence ID" value="MBB2890106.1"/>
    <property type="molecule type" value="Genomic_DNA"/>
</dbReference>
<reference evidence="2 3" key="1">
    <citation type="submission" date="2020-08" db="EMBL/GenBank/DDBJ databases">
        <title>Sequencing the genomes of 1000 actinobacteria strains.</title>
        <authorList>
            <person name="Klenk H.-P."/>
        </authorList>
    </citation>
    <scope>NUCLEOTIDE SEQUENCE [LARGE SCALE GENOMIC DNA]</scope>
    <source>
        <strain evidence="2 3">DSM 105369</strain>
    </source>
</reference>
<proteinExistence type="predicted"/>
<dbReference type="RefSeq" id="WP_183317966.1">
    <property type="nucleotide sequence ID" value="NZ_JACHVQ010000001.1"/>
</dbReference>
<accession>A0A839N388</accession>
<dbReference type="SUPFAM" id="SSF51556">
    <property type="entry name" value="Metallo-dependent hydrolases"/>
    <property type="match status" value="1"/>
</dbReference>
<dbReference type="PANTHER" id="PTHR42889">
    <property type="entry name" value="BLR3681 PROTEIN"/>
    <property type="match status" value="1"/>
</dbReference>
<evidence type="ECO:0000313" key="2">
    <source>
        <dbReference type="EMBL" id="MBB2890106.1"/>
    </source>
</evidence>
<dbReference type="GO" id="GO:0016787">
    <property type="term" value="F:hydrolase activity"/>
    <property type="evidence" value="ECO:0007669"/>
    <property type="project" value="InterPro"/>
</dbReference>
<comment type="caution">
    <text evidence="2">The sequence shown here is derived from an EMBL/GenBank/DDBJ whole genome shotgun (WGS) entry which is preliminary data.</text>
</comment>
<dbReference type="Gene3D" id="3.20.20.140">
    <property type="entry name" value="Metal-dependent hydrolases"/>
    <property type="match status" value="1"/>
</dbReference>
<dbReference type="InterPro" id="IPR032466">
    <property type="entry name" value="Metal_Hydrolase"/>
</dbReference>
<dbReference type="InterPro" id="IPR006680">
    <property type="entry name" value="Amidohydro-rel"/>
</dbReference>
<gene>
    <name evidence="2" type="ORF">FHU39_000090</name>
</gene>
<organism evidence="2 3">
    <name type="scientific">Flexivirga oryzae</name>
    <dbReference type="NCBI Taxonomy" id="1794944"/>
    <lineage>
        <taxon>Bacteria</taxon>
        <taxon>Bacillati</taxon>
        <taxon>Actinomycetota</taxon>
        <taxon>Actinomycetes</taxon>
        <taxon>Micrococcales</taxon>
        <taxon>Dermacoccaceae</taxon>
        <taxon>Flexivirga</taxon>
    </lineage>
</organism>
<dbReference type="Pfam" id="PF04909">
    <property type="entry name" value="Amidohydro_2"/>
    <property type="match status" value="1"/>
</dbReference>
<evidence type="ECO:0000313" key="3">
    <source>
        <dbReference type="Proteomes" id="UP000559182"/>
    </source>
</evidence>
<dbReference type="CDD" id="cd01292">
    <property type="entry name" value="metallo-dependent_hydrolases"/>
    <property type="match status" value="1"/>
</dbReference>
<feature type="domain" description="Amidohydrolase-related" evidence="1">
    <location>
        <begin position="12"/>
        <end position="317"/>
    </location>
</feature>
<dbReference type="AlphaFoldDB" id="A0A839N388"/>
<evidence type="ECO:0000259" key="1">
    <source>
        <dbReference type="Pfam" id="PF04909"/>
    </source>
</evidence>
<dbReference type="PANTHER" id="PTHR42889:SF1">
    <property type="entry name" value="BLR3681 PROTEIN"/>
    <property type="match status" value="1"/>
</dbReference>
<name>A0A839N388_9MICO</name>
<sequence>MYEKDGEKYFVVDGHIHFWDGSDENCKNKYGHQFIECFYGYSSALTPPEYLWDYKKYQKYTEADVMHDVFEIGYADHAILNSVHLWDFFHHGFDREADAWALTQNAGGKITMNGTWDARDGDEGIKQLEADAKRFDLQGVKIYTAAWKGDSRGFKMSDPEAYRYLEKCQELGIKNIHVHKGPTLTPLDKDAFDVSDIDHCATDFQDLNFIVEHCGLPRLEDFCWIATQEANVYAGLSVVMPFIHTRPHYFGDVIGELLYWLDEDRLIFSSDYALWQPKWLIEKFVDFNYFPDQTEYPELTTDVKKKILGLNVAKLYPKTITVPEQFQLSAAEPVLQP</sequence>
<dbReference type="Proteomes" id="UP000559182">
    <property type="component" value="Unassembled WGS sequence"/>
</dbReference>
<keyword evidence="3" id="KW-1185">Reference proteome</keyword>